<dbReference type="EMBL" id="FPJE01000020">
    <property type="protein sequence ID" value="SFW68242.1"/>
    <property type="molecule type" value="Genomic_DNA"/>
</dbReference>
<keyword evidence="1" id="KW-0732">Signal</keyword>
<protein>
    <recommendedName>
        <fullName evidence="4">DUF4468 domain-containing protein</fullName>
    </recommendedName>
</protein>
<dbReference type="RefSeq" id="WP_072318459.1">
    <property type="nucleotide sequence ID" value="NZ_FPJE01000020.1"/>
</dbReference>
<feature type="chain" id="PRO_5013040866" description="DUF4468 domain-containing protein" evidence="1">
    <location>
        <begin position="19"/>
        <end position="197"/>
    </location>
</feature>
<dbReference type="Proteomes" id="UP000182248">
    <property type="component" value="Unassembled WGS sequence"/>
</dbReference>
<keyword evidence="3" id="KW-1185">Reference proteome</keyword>
<evidence type="ECO:0000313" key="3">
    <source>
        <dbReference type="Proteomes" id="UP000182248"/>
    </source>
</evidence>
<gene>
    <name evidence="2" type="ORF">SAMN02927921_03279</name>
</gene>
<proteinExistence type="predicted"/>
<name>A0A1K1R7N5_9FLAO</name>
<evidence type="ECO:0000256" key="1">
    <source>
        <dbReference type="SAM" id="SignalP"/>
    </source>
</evidence>
<dbReference type="OrthoDB" id="1117699at2"/>
<reference evidence="2 3" key="1">
    <citation type="submission" date="2016-11" db="EMBL/GenBank/DDBJ databases">
        <authorList>
            <person name="Jaros S."/>
            <person name="Januszkiewicz K."/>
            <person name="Wedrychowicz H."/>
        </authorList>
    </citation>
    <scope>NUCLEOTIDE SEQUENCE [LARGE SCALE GENOMIC DNA]</scope>
    <source>
        <strain evidence="2 3">CGMCC 1.12145</strain>
    </source>
</reference>
<evidence type="ECO:0008006" key="4">
    <source>
        <dbReference type="Google" id="ProtNLM"/>
    </source>
</evidence>
<evidence type="ECO:0000313" key="2">
    <source>
        <dbReference type="EMBL" id="SFW68242.1"/>
    </source>
</evidence>
<feature type="signal peptide" evidence="1">
    <location>
        <begin position="1"/>
        <end position="18"/>
    </location>
</feature>
<organism evidence="2 3">
    <name type="scientific">Sinomicrobium oceani</name>
    <dbReference type="NCBI Taxonomy" id="1150368"/>
    <lineage>
        <taxon>Bacteria</taxon>
        <taxon>Pseudomonadati</taxon>
        <taxon>Bacteroidota</taxon>
        <taxon>Flavobacteriia</taxon>
        <taxon>Flavobacteriales</taxon>
        <taxon>Flavobacteriaceae</taxon>
        <taxon>Sinomicrobium</taxon>
    </lineage>
</organism>
<dbReference type="AlphaFoldDB" id="A0A1K1R7N5"/>
<sequence>MKTYYVLLLMIFSMAAQAQLKPTHIFLSTGEKMVVKGKLRRDVFIYKRYDGDKRKKIGFDEIDHVDIFETKDSITRYRRIRVQDEEKPVVVQEVKTGKVNLYMASFGVRTAMPMSSAGGFGGFGIPMTYDIENYYLRREGEKKAVHLGANKLFTNNFREAASDYFKDCPPLVEKIQQKTFKKRHLKEIVRFYNTECR</sequence>
<dbReference type="STRING" id="1150368.SAMN02927921_03279"/>
<accession>A0A1K1R7N5</accession>